<reference evidence="2 3" key="1">
    <citation type="submission" date="2019-02" db="EMBL/GenBank/DDBJ databases">
        <title>Deep-cultivation of Planctomycetes and their phenomic and genomic characterization uncovers novel biology.</title>
        <authorList>
            <person name="Wiegand S."/>
            <person name="Jogler M."/>
            <person name="Boedeker C."/>
            <person name="Pinto D."/>
            <person name="Vollmers J."/>
            <person name="Rivas-Marin E."/>
            <person name="Kohn T."/>
            <person name="Peeters S.H."/>
            <person name="Heuer A."/>
            <person name="Rast P."/>
            <person name="Oberbeckmann S."/>
            <person name="Bunk B."/>
            <person name="Jeske O."/>
            <person name="Meyerdierks A."/>
            <person name="Storesund J.E."/>
            <person name="Kallscheuer N."/>
            <person name="Luecker S."/>
            <person name="Lage O.M."/>
            <person name="Pohl T."/>
            <person name="Merkel B.J."/>
            <person name="Hornburger P."/>
            <person name="Mueller R.-W."/>
            <person name="Bruemmer F."/>
            <person name="Labrenz M."/>
            <person name="Spormann A.M."/>
            <person name="Op den Camp H."/>
            <person name="Overmann J."/>
            <person name="Amann R."/>
            <person name="Jetten M.S.M."/>
            <person name="Mascher T."/>
            <person name="Medema M.H."/>
            <person name="Devos D.P."/>
            <person name="Kaster A.-K."/>
            <person name="Ovreas L."/>
            <person name="Rohde M."/>
            <person name="Galperin M.Y."/>
            <person name="Jogler C."/>
        </authorList>
    </citation>
    <scope>NUCLEOTIDE SEQUENCE [LARGE SCALE GENOMIC DNA]</scope>
    <source>
        <strain evidence="2 3">Pla133</strain>
    </source>
</reference>
<protein>
    <recommendedName>
        <fullName evidence="4">DUF4142 domain-containing protein</fullName>
    </recommendedName>
</protein>
<sequence precursor="true">MNHRQKLYATAAIALLASGCAATHREVPAPDLVIAPTPLEGAAGEFLSPYNRSGELAPWAMVAIETGLASEVEDDLELEQRGVIDSTVRAFSRTFGDDPRINEAVVEAAGGWDEIRAGTDQSFVEAVDLSTFLYANYSLDPDYRSALAVVFDLFPEVRSTYAGAVRRAATQSAAPAVGSSGP</sequence>
<dbReference type="EMBL" id="CP036287">
    <property type="protein sequence ID" value="QDU65773.1"/>
    <property type="molecule type" value="Genomic_DNA"/>
</dbReference>
<dbReference type="Proteomes" id="UP000316921">
    <property type="component" value="Chromosome"/>
</dbReference>
<evidence type="ECO:0008006" key="4">
    <source>
        <dbReference type="Google" id="ProtNLM"/>
    </source>
</evidence>
<proteinExistence type="predicted"/>
<feature type="signal peptide" evidence="1">
    <location>
        <begin position="1"/>
        <end position="22"/>
    </location>
</feature>
<keyword evidence="1" id="KW-0732">Signal</keyword>
<keyword evidence="3" id="KW-1185">Reference proteome</keyword>
<evidence type="ECO:0000256" key="1">
    <source>
        <dbReference type="SAM" id="SignalP"/>
    </source>
</evidence>
<name>A0A518BFT1_9BACT</name>
<dbReference type="RefSeq" id="WP_419192107.1">
    <property type="nucleotide sequence ID" value="NZ_CP036287.1"/>
</dbReference>
<accession>A0A518BFT1</accession>
<gene>
    <name evidence="2" type="ORF">Pla133_08390</name>
</gene>
<dbReference type="AlphaFoldDB" id="A0A518BFT1"/>
<dbReference type="KEGG" id="pbap:Pla133_08390"/>
<organism evidence="2 3">
    <name type="scientific">Engelhardtia mirabilis</name>
    <dbReference type="NCBI Taxonomy" id="2528011"/>
    <lineage>
        <taxon>Bacteria</taxon>
        <taxon>Pseudomonadati</taxon>
        <taxon>Planctomycetota</taxon>
        <taxon>Planctomycetia</taxon>
        <taxon>Planctomycetia incertae sedis</taxon>
        <taxon>Engelhardtia</taxon>
    </lineage>
</organism>
<dbReference type="PROSITE" id="PS51257">
    <property type="entry name" value="PROKAR_LIPOPROTEIN"/>
    <property type="match status" value="1"/>
</dbReference>
<feature type="chain" id="PRO_5022026925" description="DUF4142 domain-containing protein" evidence="1">
    <location>
        <begin position="23"/>
        <end position="182"/>
    </location>
</feature>
<evidence type="ECO:0000313" key="3">
    <source>
        <dbReference type="Proteomes" id="UP000316921"/>
    </source>
</evidence>
<evidence type="ECO:0000313" key="2">
    <source>
        <dbReference type="EMBL" id="QDU65773.1"/>
    </source>
</evidence>